<reference evidence="1" key="1">
    <citation type="submission" date="2014-09" db="EMBL/GenBank/DDBJ databases">
        <authorList>
            <person name="Magalhaes I.L.F."/>
            <person name="Oliveira U."/>
            <person name="Santos F.R."/>
            <person name="Vidigal T.H.D.A."/>
            <person name="Brescovit A.D."/>
            <person name="Santos A.J."/>
        </authorList>
    </citation>
    <scope>NUCLEOTIDE SEQUENCE</scope>
    <source>
        <tissue evidence="1">Shoot tissue taken approximately 20 cm above the soil surface</tissue>
    </source>
</reference>
<reference evidence="1" key="2">
    <citation type="journal article" date="2015" name="Data Brief">
        <title>Shoot transcriptome of the giant reed, Arundo donax.</title>
        <authorList>
            <person name="Barrero R.A."/>
            <person name="Guerrero F.D."/>
            <person name="Moolhuijzen P."/>
            <person name="Goolsby J.A."/>
            <person name="Tidwell J."/>
            <person name="Bellgard S.E."/>
            <person name="Bellgard M.I."/>
        </authorList>
    </citation>
    <scope>NUCLEOTIDE SEQUENCE</scope>
    <source>
        <tissue evidence="1">Shoot tissue taken approximately 20 cm above the soil surface</tissue>
    </source>
</reference>
<proteinExistence type="predicted"/>
<protein>
    <submittedName>
        <fullName evidence="1">Uncharacterized protein</fullName>
    </submittedName>
</protein>
<name>A0A0A9FHX1_ARUDO</name>
<dbReference type="EMBL" id="GBRH01188185">
    <property type="protein sequence ID" value="JAE09711.1"/>
    <property type="molecule type" value="Transcribed_RNA"/>
</dbReference>
<accession>A0A0A9FHX1</accession>
<dbReference type="AlphaFoldDB" id="A0A0A9FHX1"/>
<sequence length="35" mass="4183">MAIQKGTTVAHMAWYQLLCCNTLTIQNLWWLTNWE</sequence>
<evidence type="ECO:0000313" key="1">
    <source>
        <dbReference type="EMBL" id="JAE09711.1"/>
    </source>
</evidence>
<organism evidence="1">
    <name type="scientific">Arundo donax</name>
    <name type="common">Giant reed</name>
    <name type="synonym">Donax arundinaceus</name>
    <dbReference type="NCBI Taxonomy" id="35708"/>
    <lineage>
        <taxon>Eukaryota</taxon>
        <taxon>Viridiplantae</taxon>
        <taxon>Streptophyta</taxon>
        <taxon>Embryophyta</taxon>
        <taxon>Tracheophyta</taxon>
        <taxon>Spermatophyta</taxon>
        <taxon>Magnoliopsida</taxon>
        <taxon>Liliopsida</taxon>
        <taxon>Poales</taxon>
        <taxon>Poaceae</taxon>
        <taxon>PACMAD clade</taxon>
        <taxon>Arundinoideae</taxon>
        <taxon>Arundineae</taxon>
        <taxon>Arundo</taxon>
    </lineage>
</organism>